<protein>
    <recommendedName>
        <fullName evidence="2">LamG-like jellyroll fold domain-containing protein</fullName>
    </recommendedName>
</protein>
<dbReference type="EMBL" id="UINC01174487">
    <property type="protein sequence ID" value="SVD80636.1"/>
    <property type="molecule type" value="Genomic_DNA"/>
</dbReference>
<dbReference type="Gene3D" id="2.60.120.200">
    <property type="match status" value="1"/>
</dbReference>
<feature type="non-terminal residue" evidence="1">
    <location>
        <position position="193"/>
    </location>
</feature>
<proteinExistence type="predicted"/>
<accession>A0A382YBC3</accession>
<reference evidence="1" key="1">
    <citation type="submission" date="2018-05" db="EMBL/GenBank/DDBJ databases">
        <authorList>
            <person name="Lanie J.A."/>
            <person name="Ng W.-L."/>
            <person name="Kazmierczak K.M."/>
            <person name="Andrzejewski T.M."/>
            <person name="Davidsen T.M."/>
            <person name="Wayne K.J."/>
            <person name="Tettelin H."/>
            <person name="Glass J.I."/>
            <person name="Rusch D."/>
            <person name="Podicherti R."/>
            <person name="Tsui H.-C.T."/>
            <person name="Winkler M.E."/>
        </authorList>
    </citation>
    <scope>NUCLEOTIDE SEQUENCE</scope>
</reference>
<gene>
    <name evidence="1" type="ORF">METZ01_LOCUS433490</name>
</gene>
<evidence type="ECO:0008006" key="2">
    <source>
        <dbReference type="Google" id="ProtNLM"/>
    </source>
</evidence>
<evidence type="ECO:0000313" key="1">
    <source>
        <dbReference type="EMBL" id="SVD80636.1"/>
    </source>
</evidence>
<sequence length="193" mass="21094">MTMKTGKQYLGIILTLTIALFITSATGDIYFDKVKLLLPFDGTDGATSTTDFSNSNHSLVFGGDAKVSAAKSKYGETSCYFDGNGDYLTVADSEDWSFGTGDFTVEFWIWRSGLKNSEGIIGANPTGWQSGAPLIAVHDNKILITEGKYNNRTKATTPLIASTWYHIAFSRRSGNMRLFINGKMVEDSQDAHS</sequence>
<organism evidence="1">
    <name type="scientific">marine metagenome</name>
    <dbReference type="NCBI Taxonomy" id="408172"/>
    <lineage>
        <taxon>unclassified sequences</taxon>
        <taxon>metagenomes</taxon>
        <taxon>ecological metagenomes</taxon>
    </lineage>
</organism>
<dbReference type="Pfam" id="PF13385">
    <property type="entry name" value="Laminin_G_3"/>
    <property type="match status" value="1"/>
</dbReference>
<dbReference type="InterPro" id="IPR013320">
    <property type="entry name" value="ConA-like_dom_sf"/>
</dbReference>
<name>A0A382YBC3_9ZZZZ</name>
<dbReference type="SUPFAM" id="SSF49899">
    <property type="entry name" value="Concanavalin A-like lectins/glucanases"/>
    <property type="match status" value="1"/>
</dbReference>
<dbReference type="AlphaFoldDB" id="A0A382YBC3"/>